<dbReference type="PANTHER" id="PTHR43318">
    <property type="entry name" value="UDP-N-ACETYLGLUCOSAMINE 4,6-DEHYDRATASE"/>
    <property type="match status" value="1"/>
</dbReference>
<dbReference type="Proteomes" id="UP000243679">
    <property type="component" value="Chromosome"/>
</dbReference>
<evidence type="ECO:0000259" key="3">
    <source>
        <dbReference type="Pfam" id="PF02719"/>
    </source>
</evidence>
<feature type="transmembrane region" description="Helical" evidence="2">
    <location>
        <begin position="54"/>
        <end position="72"/>
    </location>
</feature>
<feature type="transmembrane region" description="Helical" evidence="2">
    <location>
        <begin position="117"/>
        <end position="134"/>
    </location>
</feature>
<feature type="domain" description="Polysaccharide biosynthesis protein CapD-like" evidence="3">
    <location>
        <begin position="291"/>
        <end position="573"/>
    </location>
</feature>
<gene>
    <name evidence="4" type="ORF">TAO_0694</name>
</gene>
<dbReference type="RefSeq" id="WP_096526648.1">
    <property type="nucleotide sequence ID" value="NZ_AP014836.1"/>
</dbReference>
<name>A0A1Q2SLQ7_9GAMM</name>
<dbReference type="Pfam" id="PF02719">
    <property type="entry name" value="Polysacc_synt_2"/>
    <property type="match status" value="1"/>
</dbReference>
<dbReference type="Pfam" id="PF13727">
    <property type="entry name" value="CoA_binding_3"/>
    <property type="match status" value="1"/>
</dbReference>
<evidence type="ECO:0000256" key="1">
    <source>
        <dbReference type="ARBA" id="ARBA00007430"/>
    </source>
</evidence>
<dbReference type="InterPro" id="IPR036291">
    <property type="entry name" value="NAD(P)-bd_dom_sf"/>
</dbReference>
<dbReference type="Gene3D" id="3.40.50.720">
    <property type="entry name" value="NAD(P)-binding Rossmann-like Domain"/>
    <property type="match status" value="2"/>
</dbReference>
<feature type="transmembrane region" description="Helical" evidence="2">
    <location>
        <begin position="84"/>
        <end position="105"/>
    </location>
</feature>
<protein>
    <submittedName>
        <fullName evidence="4">Polysaccharide biosynthesis protein CapD</fullName>
    </submittedName>
</protein>
<dbReference type="EMBL" id="AP014836">
    <property type="protein sequence ID" value="BAW80064.1"/>
    <property type="molecule type" value="Genomic_DNA"/>
</dbReference>
<dbReference type="InterPro" id="IPR003869">
    <property type="entry name" value="Polysac_CapD-like"/>
</dbReference>
<evidence type="ECO:0000313" key="5">
    <source>
        <dbReference type="Proteomes" id="UP000243679"/>
    </source>
</evidence>
<dbReference type="OrthoDB" id="9803111at2"/>
<evidence type="ECO:0000256" key="2">
    <source>
        <dbReference type="SAM" id="Phobius"/>
    </source>
</evidence>
<dbReference type="PANTHER" id="PTHR43318:SF1">
    <property type="entry name" value="POLYSACCHARIDE BIOSYNTHESIS PROTEIN EPSC-RELATED"/>
    <property type="match status" value="1"/>
</dbReference>
<keyword evidence="2" id="KW-1133">Transmembrane helix</keyword>
<keyword evidence="5" id="KW-1185">Reference proteome</keyword>
<dbReference type="AlphaFoldDB" id="A0A1Q2SLQ7"/>
<feature type="transmembrane region" description="Helical" evidence="2">
    <location>
        <begin position="15"/>
        <end position="34"/>
    </location>
</feature>
<sequence length="632" mass="70500">MLNSKVSSFLKSQRLRAVVIIHDIIAVCLAWVFSYLTRYNLSPYSVDWESCLNTLPVIVIVQSIILIWTGLYRGLWRFASIPDLLNIIRAIGYGALFVALVLFLINRLDSVPRSTLLLYPIFSLLLLAIPRLAYRIWKDRRFTLTANPYRERVLILGAGRAGDLLARDMLGEGNYLPVAFLDDRRELIGRQVRGIPVVGVLEQLPTKVDEMSVDIVVIAMPSANSGQMCRVVSFCEQVKIPYRTLPRLQDLVSGQASIRELREVAIDDLLGRDEVLLDEAHIYQGFANKSLLVSGGGGSIGSELCRQLARFEPADLIIMDNNEYRLYSIEQELRQKFSKINLHIYLCDICDRAEIKEILIRHLPEVVFHAAAYKHVPLLERQARQAVRNNVFGTRCLAEAVEQAGCGVFVLISTDKAVNPMSIMGASKRIAELLCQNLSRGSQTRFIVVRFGNVLGSAGSVVPLFQAQIAAGGPVTVTHPEMSRYFMTISEACHLITQAAMIGEGGEIFVLDMGESIKITELAEQMIRLSGQVLGAGVEIVYTGSRPGEKLHEELFYKHEAPLATKSPKILLARHGAINWENLEQGLRELEAACNLGDEEQVKQVLYRLVPKIDAETEFQQISTEAIAVRGK</sequence>
<keyword evidence="2" id="KW-0812">Transmembrane</keyword>
<reference evidence="4 5" key="1">
    <citation type="journal article" date="2017" name="ISME J.">
        <title>An acid-tolerant ammonia-oxidizing ?-proteobacterium from soil.</title>
        <authorList>
            <person name="Hayatsu M."/>
            <person name="Tago K."/>
            <person name="Uchiyama I."/>
            <person name="Toyoda A."/>
            <person name="Wang Y."/>
            <person name="Shimomura Y."/>
            <person name="Okubo T."/>
            <person name="Kurisu F."/>
            <person name="Hirono Y."/>
            <person name="Nonaka K."/>
            <person name="Akiyama H."/>
            <person name="Itoh T."/>
            <person name="Takami H."/>
        </authorList>
    </citation>
    <scope>NUCLEOTIDE SEQUENCE [LARGE SCALE GENOMIC DNA]</scope>
    <source>
        <strain evidence="4 5">TAO100</strain>
    </source>
</reference>
<keyword evidence="2" id="KW-0472">Membrane</keyword>
<dbReference type="KEGG" id="ntt:TAO_0694"/>
<dbReference type="CDD" id="cd05237">
    <property type="entry name" value="UDP_invert_4-6DH_SDR_e"/>
    <property type="match status" value="1"/>
</dbReference>
<proteinExistence type="inferred from homology"/>
<organism evidence="4 5">
    <name type="scientific">Candidatus Nitrosoglobus terrae</name>
    <dbReference type="NCBI Taxonomy" id="1630141"/>
    <lineage>
        <taxon>Bacteria</taxon>
        <taxon>Pseudomonadati</taxon>
        <taxon>Pseudomonadota</taxon>
        <taxon>Gammaproteobacteria</taxon>
        <taxon>Chromatiales</taxon>
        <taxon>Chromatiaceae</taxon>
        <taxon>Candidatus Nitrosoglobus</taxon>
    </lineage>
</organism>
<dbReference type="InterPro" id="IPR051203">
    <property type="entry name" value="Polysaccharide_Synthase-Rel"/>
</dbReference>
<accession>A0A1Q2SLQ7</accession>
<comment type="similarity">
    <text evidence="1">Belongs to the polysaccharide synthase family.</text>
</comment>
<evidence type="ECO:0000313" key="4">
    <source>
        <dbReference type="EMBL" id="BAW80064.1"/>
    </source>
</evidence>
<dbReference type="SUPFAM" id="SSF51735">
    <property type="entry name" value="NAD(P)-binding Rossmann-fold domains"/>
    <property type="match status" value="2"/>
</dbReference>